<dbReference type="InterPro" id="IPR013225">
    <property type="entry name" value="PaaX_C"/>
</dbReference>
<accession>A0A930UXC8</accession>
<keyword evidence="5" id="KW-1185">Reference proteome</keyword>
<evidence type="ECO:0000259" key="2">
    <source>
        <dbReference type="Pfam" id="PF08223"/>
    </source>
</evidence>
<organism evidence="4 5">
    <name type="scientific">Nocardioides acrostichi</name>
    <dbReference type="NCBI Taxonomy" id="2784339"/>
    <lineage>
        <taxon>Bacteria</taxon>
        <taxon>Bacillati</taxon>
        <taxon>Actinomycetota</taxon>
        <taxon>Actinomycetes</taxon>
        <taxon>Propionibacteriales</taxon>
        <taxon>Nocardioidaceae</taxon>
        <taxon>Nocardioides</taxon>
    </lineage>
</organism>
<dbReference type="InterPro" id="IPR012906">
    <property type="entry name" value="PaaX-like_N"/>
</dbReference>
<dbReference type="PIRSF" id="PIRSF020623">
    <property type="entry name" value="PaaX"/>
    <property type="match status" value="1"/>
</dbReference>
<dbReference type="PANTHER" id="PTHR30319:SF1">
    <property type="entry name" value="TRANSCRIPTIONAL REPRESSOR PAAX"/>
    <property type="match status" value="1"/>
</dbReference>
<dbReference type="InterPro" id="IPR048846">
    <property type="entry name" value="PaaX-like_central"/>
</dbReference>
<gene>
    <name evidence="4" type="ORF">ISG29_06955</name>
</gene>
<dbReference type="Pfam" id="PF08223">
    <property type="entry name" value="PaaX_C"/>
    <property type="match status" value="1"/>
</dbReference>
<sequence length="272" mass="29834">MPSVSSRPAPQPRTTVVSFLGAVVRPLGGWMPIAGAVDLLGEAGLDAASVRTAVFRLKKNGWLASDSRGGARGYTLTESATTTLAAGDEVIWHARKPADLADGWCVVHFSVPETLRSRRHQLRSHLATLGFGNAGTALWMAPARMHDVAQRAVAELDLSEYAAIFCGDYRGPQDLQTLLRGAWDLDAIDRGYREFIDSSRIDEHHRPKGAAAFTAYVELLDRWRKLPFRDPGLPREVLPEEWSGPEAIALFGREVAKLEKPALEHAAAHWPE</sequence>
<dbReference type="PANTHER" id="PTHR30319">
    <property type="entry name" value="PHENYLACETIC ACID REGULATOR-RELATED TRANSCRIPTIONAL REPRESSOR"/>
    <property type="match status" value="1"/>
</dbReference>
<dbReference type="Gene3D" id="3.30.70.2650">
    <property type="match status" value="1"/>
</dbReference>
<protein>
    <submittedName>
        <fullName evidence="4">PaaX family transcriptional regulator</fullName>
    </submittedName>
</protein>
<reference evidence="4" key="1">
    <citation type="submission" date="2020-11" db="EMBL/GenBank/DDBJ databases">
        <title>Nocardioides sp. CBS4Y-1, whole genome shotgun sequence.</title>
        <authorList>
            <person name="Tuo L."/>
        </authorList>
    </citation>
    <scope>NUCLEOTIDE SEQUENCE</scope>
    <source>
        <strain evidence="4">CBS4Y-1</strain>
    </source>
</reference>
<feature type="domain" description="Transcriptional repressor PaaX-like central Cas2-like" evidence="3">
    <location>
        <begin position="100"/>
        <end position="177"/>
    </location>
</feature>
<dbReference type="EMBL" id="JADIVZ010000002">
    <property type="protein sequence ID" value="MBF4161427.1"/>
    <property type="molecule type" value="Genomic_DNA"/>
</dbReference>
<evidence type="ECO:0000313" key="5">
    <source>
        <dbReference type="Proteomes" id="UP000656804"/>
    </source>
</evidence>
<evidence type="ECO:0000313" key="4">
    <source>
        <dbReference type="EMBL" id="MBF4161427.1"/>
    </source>
</evidence>
<dbReference type="Pfam" id="PF20803">
    <property type="entry name" value="PaaX_M"/>
    <property type="match status" value="1"/>
</dbReference>
<dbReference type="InterPro" id="IPR011965">
    <property type="entry name" value="PaaX_trns_reg"/>
</dbReference>
<feature type="domain" description="Transcriptional repressor PaaX-like N-terminal" evidence="1">
    <location>
        <begin position="12"/>
        <end position="79"/>
    </location>
</feature>
<comment type="caution">
    <text evidence="4">The sequence shown here is derived from an EMBL/GenBank/DDBJ whole genome shotgun (WGS) entry which is preliminary data.</text>
</comment>
<dbReference type="InterPro" id="IPR036388">
    <property type="entry name" value="WH-like_DNA-bd_sf"/>
</dbReference>
<evidence type="ECO:0000259" key="1">
    <source>
        <dbReference type="Pfam" id="PF07848"/>
    </source>
</evidence>
<dbReference type="Proteomes" id="UP000656804">
    <property type="component" value="Unassembled WGS sequence"/>
</dbReference>
<dbReference type="Gene3D" id="1.10.10.10">
    <property type="entry name" value="Winged helix-like DNA-binding domain superfamily/Winged helix DNA-binding domain"/>
    <property type="match status" value="1"/>
</dbReference>
<name>A0A930UXC8_9ACTN</name>
<dbReference type="Pfam" id="PF07848">
    <property type="entry name" value="PaaX"/>
    <property type="match status" value="1"/>
</dbReference>
<dbReference type="Gene3D" id="1.20.58.1460">
    <property type="match status" value="1"/>
</dbReference>
<dbReference type="AlphaFoldDB" id="A0A930UXC8"/>
<feature type="domain" description="Transcriptional repressor PaaX-like C-terminal" evidence="2">
    <location>
        <begin position="183"/>
        <end position="267"/>
    </location>
</feature>
<evidence type="ECO:0000259" key="3">
    <source>
        <dbReference type="Pfam" id="PF20803"/>
    </source>
</evidence>
<dbReference type="GO" id="GO:0006351">
    <property type="term" value="P:DNA-templated transcription"/>
    <property type="evidence" value="ECO:0007669"/>
    <property type="project" value="InterPro"/>
</dbReference>
<proteinExistence type="predicted"/>